<dbReference type="Proteomes" id="UP001605036">
    <property type="component" value="Unassembled WGS sequence"/>
</dbReference>
<gene>
    <name evidence="2" type="ORF">R1flu_026966</name>
</gene>
<organism evidence="2 3">
    <name type="scientific">Riccia fluitans</name>
    <dbReference type="NCBI Taxonomy" id="41844"/>
    <lineage>
        <taxon>Eukaryota</taxon>
        <taxon>Viridiplantae</taxon>
        <taxon>Streptophyta</taxon>
        <taxon>Embryophyta</taxon>
        <taxon>Marchantiophyta</taxon>
        <taxon>Marchantiopsida</taxon>
        <taxon>Marchantiidae</taxon>
        <taxon>Marchantiales</taxon>
        <taxon>Ricciaceae</taxon>
        <taxon>Riccia</taxon>
    </lineage>
</organism>
<keyword evidence="3" id="KW-1185">Reference proteome</keyword>
<name>A0ABD1XHF7_9MARC</name>
<sequence>MFLRGYMKLSKREEYIWAVEDEHNDFLWKMEQQGKNLKFPDSYIKCMKKNSEVDKLQTGVLRIRNLGFKKRKGFDFSLRRKRKTKRKLTRNGYRKRRRNDYVLRENSQKY</sequence>
<evidence type="ECO:0000313" key="3">
    <source>
        <dbReference type="Proteomes" id="UP001605036"/>
    </source>
</evidence>
<dbReference type="EMBL" id="JBHFFA010000008">
    <property type="protein sequence ID" value="KAL2608393.1"/>
    <property type="molecule type" value="Genomic_DNA"/>
</dbReference>
<feature type="compositionally biased region" description="Basic and acidic residues" evidence="1">
    <location>
        <begin position="99"/>
        <end position="110"/>
    </location>
</feature>
<protein>
    <submittedName>
        <fullName evidence="2">Uncharacterized protein</fullName>
    </submittedName>
</protein>
<accession>A0ABD1XHF7</accession>
<feature type="compositionally biased region" description="Basic residues" evidence="1">
    <location>
        <begin position="82"/>
        <end position="98"/>
    </location>
</feature>
<feature type="region of interest" description="Disordered" evidence="1">
    <location>
        <begin position="82"/>
        <end position="110"/>
    </location>
</feature>
<evidence type="ECO:0000313" key="2">
    <source>
        <dbReference type="EMBL" id="KAL2608393.1"/>
    </source>
</evidence>
<dbReference type="AlphaFoldDB" id="A0ABD1XHF7"/>
<comment type="caution">
    <text evidence="2">The sequence shown here is derived from an EMBL/GenBank/DDBJ whole genome shotgun (WGS) entry which is preliminary data.</text>
</comment>
<reference evidence="2 3" key="1">
    <citation type="submission" date="2024-09" db="EMBL/GenBank/DDBJ databases">
        <title>Chromosome-scale assembly of Riccia fluitans.</title>
        <authorList>
            <person name="Paukszto L."/>
            <person name="Sawicki J."/>
            <person name="Karawczyk K."/>
            <person name="Piernik-Szablinska J."/>
            <person name="Szczecinska M."/>
            <person name="Mazdziarz M."/>
        </authorList>
    </citation>
    <scope>NUCLEOTIDE SEQUENCE [LARGE SCALE GENOMIC DNA]</scope>
    <source>
        <strain evidence="2">Rf_01</strain>
        <tissue evidence="2">Aerial parts of the thallus</tissue>
    </source>
</reference>
<proteinExistence type="predicted"/>
<evidence type="ECO:0000256" key="1">
    <source>
        <dbReference type="SAM" id="MobiDB-lite"/>
    </source>
</evidence>